<dbReference type="GO" id="GO:0005886">
    <property type="term" value="C:plasma membrane"/>
    <property type="evidence" value="ECO:0007669"/>
    <property type="project" value="UniProtKB-SubCell"/>
</dbReference>
<dbReference type="Proteomes" id="UP000831768">
    <property type="component" value="Chromosome"/>
</dbReference>
<keyword evidence="2" id="KW-1003">Cell membrane</keyword>
<reference evidence="10" key="1">
    <citation type="submission" date="2022-04" db="EMBL/GenBank/DDBJ databases">
        <title>Halocatena sp. nov., isolated from a salt lake.</title>
        <authorList>
            <person name="Cui H.-L."/>
        </authorList>
    </citation>
    <scope>NUCLEOTIDE SEQUENCE</scope>
    <source>
        <strain evidence="10">AD-1</strain>
    </source>
</reference>
<feature type="transmembrane region" description="Helical" evidence="8">
    <location>
        <begin position="392"/>
        <end position="410"/>
    </location>
</feature>
<name>A0A8U0A1D9_9EURY</name>
<feature type="transmembrane region" description="Helical" evidence="8">
    <location>
        <begin position="204"/>
        <end position="221"/>
    </location>
</feature>
<comment type="subcellular location">
    <subcellularLocation>
        <location evidence="1">Cell membrane</location>
        <topology evidence="1">Multi-pass membrane protein</topology>
    </subcellularLocation>
</comment>
<keyword evidence="3 10" id="KW-0328">Glycosyltransferase</keyword>
<sequence>MDLRLVVRLVGHTKRRVIRDVRTDPYLRYVFVIPVVVFGFWFWHLIPNFATHDELTRLIDVMPAIGGLASDSGFEAVQDGVTQGRIYGATFYLNAIALLPAALFAAVTDQLALFEPFYRPDTATNVWTTDTDLWLLWHSTPRWVWTSSLVIIRLFSVGFALGCVYLVYRIATQIRDRTTGRLAALILSLTFGFVVMAHEGGEDVPSVFLLLLIIYLALRYVETGEDWYFYGGCGVGGMAMAFKLTAGIGVILLATAHLLRARKVESEWIRALLRPRFLVGGALIGLGAIVVGYPSVLLSGPEALLDRITRGTTHKATIPGGRDVPSWWWIVRSYLNGFGVVLFLAVIGSVAAILPQLRTRSDRTDGLVLLVVAVVSCLGLLSWWRYIRMHHLLPTIPPLVILVSIVVQQLRERTQTVARAVVVVLLVSSALYTGYGTLGYADQPRAEATDWLATNAPEDATIELYQIHPQVAAVPHGMNMSHYTHRADGELTRTEKTYSEWMQNMPDRCPEYIELTREDLLRLAPPDLNGRANFYADHHREIEYVRSLVTDPNDSYEVAAEFGQRPRFLDRNRSQSPLPELLRVGVIPRTVQYGDEQDLGPEQYTLILERTSPCP</sequence>
<dbReference type="InterPro" id="IPR050297">
    <property type="entry name" value="LipidA_mod_glycosyltrf_83"/>
</dbReference>
<keyword evidence="4 10" id="KW-0808">Transferase</keyword>
<evidence type="ECO:0000313" key="11">
    <source>
        <dbReference type="Proteomes" id="UP000831768"/>
    </source>
</evidence>
<evidence type="ECO:0000256" key="2">
    <source>
        <dbReference type="ARBA" id="ARBA00022475"/>
    </source>
</evidence>
<dbReference type="EC" id="2.4.-.-" evidence="10"/>
<dbReference type="PANTHER" id="PTHR33908:SF3">
    <property type="entry name" value="UNDECAPRENYL PHOSPHATE-ALPHA-4-AMINO-4-DEOXY-L-ARABINOSE ARABINOSYL TRANSFERASE"/>
    <property type="match status" value="1"/>
</dbReference>
<dbReference type="EMBL" id="CP096019">
    <property type="protein sequence ID" value="UPM42991.1"/>
    <property type="molecule type" value="Genomic_DNA"/>
</dbReference>
<evidence type="ECO:0000256" key="7">
    <source>
        <dbReference type="ARBA" id="ARBA00023136"/>
    </source>
</evidence>
<dbReference type="GO" id="GO:0016763">
    <property type="term" value="F:pentosyltransferase activity"/>
    <property type="evidence" value="ECO:0007669"/>
    <property type="project" value="TreeGrafter"/>
</dbReference>
<dbReference type="GeneID" id="71926525"/>
<feature type="transmembrane region" description="Helical" evidence="8">
    <location>
        <begin position="143"/>
        <end position="168"/>
    </location>
</feature>
<feature type="domain" description="Glycosyltransferase RgtA/B/C/D-like" evidence="9">
    <location>
        <begin position="147"/>
        <end position="269"/>
    </location>
</feature>
<evidence type="ECO:0000256" key="8">
    <source>
        <dbReference type="SAM" id="Phobius"/>
    </source>
</evidence>
<dbReference type="GO" id="GO:0008610">
    <property type="term" value="P:lipid biosynthetic process"/>
    <property type="evidence" value="ECO:0007669"/>
    <property type="project" value="UniProtKB-ARBA"/>
</dbReference>
<dbReference type="PANTHER" id="PTHR33908">
    <property type="entry name" value="MANNOSYLTRANSFERASE YKCB-RELATED"/>
    <property type="match status" value="1"/>
</dbReference>
<dbReference type="InterPro" id="IPR038731">
    <property type="entry name" value="RgtA/B/C-like"/>
</dbReference>
<dbReference type="KEGG" id="haad:MW046_00720"/>
<dbReference type="Pfam" id="PF13231">
    <property type="entry name" value="PMT_2"/>
    <property type="match status" value="1"/>
</dbReference>
<protein>
    <submittedName>
        <fullName evidence="10">Glycosyltransferase family 39 protein</fullName>
        <ecNumber evidence="10">2.4.-.-</ecNumber>
    </submittedName>
</protein>
<evidence type="ECO:0000256" key="1">
    <source>
        <dbReference type="ARBA" id="ARBA00004651"/>
    </source>
</evidence>
<feature type="transmembrane region" description="Helical" evidence="8">
    <location>
        <begin position="227"/>
        <end position="256"/>
    </location>
</feature>
<keyword evidence="7 8" id="KW-0472">Membrane</keyword>
<keyword evidence="11" id="KW-1185">Reference proteome</keyword>
<feature type="transmembrane region" description="Helical" evidence="8">
    <location>
        <begin position="86"/>
        <end position="107"/>
    </location>
</feature>
<feature type="transmembrane region" description="Helical" evidence="8">
    <location>
        <begin position="417"/>
        <end position="435"/>
    </location>
</feature>
<dbReference type="RefSeq" id="WP_247993661.1">
    <property type="nucleotide sequence ID" value="NZ_CP096019.1"/>
</dbReference>
<evidence type="ECO:0000256" key="5">
    <source>
        <dbReference type="ARBA" id="ARBA00022692"/>
    </source>
</evidence>
<dbReference type="AlphaFoldDB" id="A0A8U0A1D9"/>
<accession>A0A8U0A1D9</accession>
<evidence type="ECO:0000259" key="9">
    <source>
        <dbReference type="Pfam" id="PF13231"/>
    </source>
</evidence>
<feature type="transmembrane region" description="Helical" evidence="8">
    <location>
        <begin position="26"/>
        <end position="46"/>
    </location>
</feature>
<gene>
    <name evidence="10" type="ORF">MW046_00720</name>
</gene>
<evidence type="ECO:0000256" key="6">
    <source>
        <dbReference type="ARBA" id="ARBA00022989"/>
    </source>
</evidence>
<evidence type="ECO:0000256" key="4">
    <source>
        <dbReference type="ARBA" id="ARBA00022679"/>
    </source>
</evidence>
<feature type="transmembrane region" description="Helical" evidence="8">
    <location>
        <begin position="366"/>
        <end position="386"/>
    </location>
</feature>
<evidence type="ECO:0000313" key="10">
    <source>
        <dbReference type="EMBL" id="UPM42991.1"/>
    </source>
</evidence>
<keyword evidence="6 8" id="KW-1133">Transmembrane helix</keyword>
<evidence type="ECO:0000256" key="3">
    <source>
        <dbReference type="ARBA" id="ARBA00022676"/>
    </source>
</evidence>
<proteinExistence type="predicted"/>
<feature type="transmembrane region" description="Helical" evidence="8">
    <location>
        <begin position="180"/>
        <end position="197"/>
    </location>
</feature>
<dbReference type="GO" id="GO:0010041">
    <property type="term" value="P:response to iron(III) ion"/>
    <property type="evidence" value="ECO:0007669"/>
    <property type="project" value="TreeGrafter"/>
</dbReference>
<organism evidence="10 11">
    <name type="scientific">Halocatena salina</name>
    <dbReference type="NCBI Taxonomy" id="2934340"/>
    <lineage>
        <taxon>Archaea</taxon>
        <taxon>Methanobacteriati</taxon>
        <taxon>Methanobacteriota</taxon>
        <taxon>Stenosarchaea group</taxon>
        <taxon>Halobacteria</taxon>
        <taxon>Halobacteriales</taxon>
        <taxon>Natronomonadaceae</taxon>
        <taxon>Halocatena</taxon>
    </lineage>
</organism>
<feature type="transmembrane region" description="Helical" evidence="8">
    <location>
        <begin position="277"/>
        <end position="296"/>
    </location>
</feature>
<keyword evidence="5 8" id="KW-0812">Transmembrane</keyword>
<feature type="transmembrane region" description="Helical" evidence="8">
    <location>
        <begin position="334"/>
        <end position="354"/>
    </location>
</feature>